<protein>
    <submittedName>
        <fullName evidence="2">Uncharacterized protein</fullName>
    </submittedName>
</protein>
<name>A0A4Y2WZD1_ARAVE</name>
<sequence>MQVKTLFSAKAWSVMHYVPCHGIICVVPPGRECISDGWRKRKTSDRLNLHSRVRHFYPYTEKCFFRLADTNLEYAGKTFLFVMDRAFLYLYILAANSLCDSPMLSGWWKPVLNMKEKNLFLTLD</sequence>
<evidence type="ECO:0000256" key="1">
    <source>
        <dbReference type="SAM" id="Phobius"/>
    </source>
</evidence>
<evidence type="ECO:0000313" key="2">
    <source>
        <dbReference type="EMBL" id="GBO41900.1"/>
    </source>
</evidence>
<comment type="caution">
    <text evidence="2">The sequence shown here is derived from an EMBL/GenBank/DDBJ whole genome shotgun (WGS) entry which is preliminary data.</text>
</comment>
<dbReference type="Proteomes" id="UP000499080">
    <property type="component" value="Unassembled WGS sequence"/>
</dbReference>
<accession>A0A4Y2WZD1</accession>
<keyword evidence="3" id="KW-1185">Reference proteome</keyword>
<dbReference type="EMBL" id="BGPR01067786">
    <property type="protein sequence ID" value="GBO41900.1"/>
    <property type="molecule type" value="Genomic_DNA"/>
</dbReference>
<keyword evidence="1" id="KW-0812">Transmembrane</keyword>
<reference evidence="2 3" key="1">
    <citation type="journal article" date="2019" name="Sci. Rep.">
        <title>Orb-weaving spider Araneus ventricosus genome elucidates the spidroin gene catalogue.</title>
        <authorList>
            <person name="Kono N."/>
            <person name="Nakamura H."/>
            <person name="Ohtoshi R."/>
            <person name="Moran D.A.P."/>
            <person name="Shinohara A."/>
            <person name="Yoshida Y."/>
            <person name="Fujiwara M."/>
            <person name="Mori M."/>
            <person name="Tomita M."/>
            <person name="Arakawa K."/>
        </authorList>
    </citation>
    <scope>NUCLEOTIDE SEQUENCE [LARGE SCALE GENOMIC DNA]</scope>
</reference>
<evidence type="ECO:0000313" key="3">
    <source>
        <dbReference type="Proteomes" id="UP000499080"/>
    </source>
</evidence>
<feature type="transmembrane region" description="Helical" evidence="1">
    <location>
        <begin position="87"/>
        <end position="108"/>
    </location>
</feature>
<gene>
    <name evidence="2" type="ORF">AVEN_256492_1</name>
</gene>
<keyword evidence="1" id="KW-0472">Membrane</keyword>
<keyword evidence="1" id="KW-1133">Transmembrane helix</keyword>
<dbReference type="AlphaFoldDB" id="A0A4Y2WZD1"/>
<proteinExistence type="predicted"/>
<organism evidence="2 3">
    <name type="scientific">Araneus ventricosus</name>
    <name type="common">Orbweaver spider</name>
    <name type="synonym">Epeira ventricosa</name>
    <dbReference type="NCBI Taxonomy" id="182803"/>
    <lineage>
        <taxon>Eukaryota</taxon>
        <taxon>Metazoa</taxon>
        <taxon>Ecdysozoa</taxon>
        <taxon>Arthropoda</taxon>
        <taxon>Chelicerata</taxon>
        <taxon>Arachnida</taxon>
        <taxon>Araneae</taxon>
        <taxon>Araneomorphae</taxon>
        <taxon>Entelegynae</taxon>
        <taxon>Araneoidea</taxon>
        <taxon>Araneidae</taxon>
        <taxon>Araneus</taxon>
    </lineage>
</organism>